<sequence length="47" mass="5176">MSARRAIAELTGRPCELYLEVKVTPNWTRDPALMQRLGLHAPVGGLS</sequence>
<comment type="caution">
    <text evidence="1">The sequence shown here is derived from an EMBL/GenBank/DDBJ whole genome shotgun (WGS) entry which is preliminary data.</text>
</comment>
<dbReference type="InterPro" id="IPR009019">
    <property type="entry name" value="KH_sf_prok-type"/>
</dbReference>
<proteinExistence type="predicted"/>
<reference evidence="1" key="1">
    <citation type="submission" date="2022-11" db="EMBL/GenBank/DDBJ databases">
        <title>Minimal conservation of predation-associated metabolite biosynthetic gene clusters underscores biosynthetic potential of Myxococcota including descriptions for ten novel species: Archangium lansinium sp. nov., Myxococcus landrumus sp. nov., Nannocystis bai.</title>
        <authorList>
            <person name="Ahearne A."/>
            <person name="Stevens C."/>
            <person name="Phillips K."/>
        </authorList>
    </citation>
    <scope>NUCLEOTIDE SEQUENCE</scope>
    <source>
        <strain evidence="1">Na p29</strain>
    </source>
</reference>
<dbReference type="Gene3D" id="3.30.300.20">
    <property type="match status" value="1"/>
</dbReference>
<dbReference type="EMBL" id="JAPNKE010000002">
    <property type="protein sequence ID" value="MCY1006239.1"/>
    <property type="molecule type" value="Genomic_DNA"/>
</dbReference>
<dbReference type="InterPro" id="IPR015946">
    <property type="entry name" value="KH_dom-like_a/b"/>
</dbReference>
<evidence type="ECO:0000313" key="1">
    <source>
        <dbReference type="EMBL" id="MCY1006239.1"/>
    </source>
</evidence>
<keyword evidence="2" id="KW-1185">Reference proteome</keyword>
<name>A0A9X3IX70_9BACT</name>
<dbReference type="Proteomes" id="UP001150924">
    <property type="component" value="Unassembled WGS sequence"/>
</dbReference>
<protein>
    <submittedName>
        <fullName evidence="1">Uncharacterized protein</fullName>
    </submittedName>
</protein>
<evidence type="ECO:0000313" key="2">
    <source>
        <dbReference type="Proteomes" id="UP001150924"/>
    </source>
</evidence>
<dbReference type="RefSeq" id="WP_267768321.1">
    <property type="nucleotide sequence ID" value="NZ_JAPNKE010000002.1"/>
</dbReference>
<dbReference type="AlphaFoldDB" id="A0A9X3IX70"/>
<gene>
    <name evidence="1" type="ORF">OV079_11840</name>
</gene>
<accession>A0A9X3IX70</accession>
<dbReference type="GO" id="GO:0003723">
    <property type="term" value="F:RNA binding"/>
    <property type="evidence" value="ECO:0007669"/>
    <property type="project" value="InterPro"/>
</dbReference>
<dbReference type="SUPFAM" id="SSF54814">
    <property type="entry name" value="Prokaryotic type KH domain (KH-domain type II)"/>
    <property type="match status" value="1"/>
</dbReference>
<organism evidence="1 2">
    <name type="scientific">Nannocystis pusilla</name>
    <dbReference type="NCBI Taxonomy" id="889268"/>
    <lineage>
        <taxon>Bacteria</taxon>
        <taxon>Pseudomonadati</taxon>
        <taxon>Myxococcota</taxon>
        <taxon>Polyangia</taxon>
        <taxon>Nannocystales</taxon>
        <taxon>Nannocystaceae</taxon>
        <taxon>Nannocystis</taxon>
    </lineage>
</organism>